<evidence type="ECO:0000313" key="2">
    <source>
        <dbReference type="EMBL" id="CAJ60587.1"/>
    </source>
</evidence>
<evidence type="ECO:0000313" key="3">
    <source>
        <dbReference type="Proteomes" id="UP000000657"/>
    </source>
</evidence>
<dbReference type="HOGENOM" id="CLU_3025649_0_0_11"/>
<name>Q0RPE5_FRAAA</name>
<feature type="compositionally biased region" description="Polar residues" evidence="1">
    <location>
        <begin position="42"/>
        <end position="55"/>
    </location>
</feature>
<gene>
    <name evidence="2" type="ordered locus">FRAAL1938</name>
</gene>
<organism evidence="2 3">
    <name type="scientific">Frankia alni (strain DSM 45986 / CECT 9034 / ACN14a)</name>
    <dbReference type="NCBI Taxonomy" id="326424"/>
    <lineage>
        <taxon>Bacteria</taxon>
        <taxon>Bacillati</taxon>
        <taxon>Actinomycetota</taxon>
        <taxon>Actinomycetes</taxon>
        <taxon>Frankiales</taxon>
        <taxon>Frankiaceae</taxon>
        <taxon>Frankia</taxon>
    </lineage>
</organism>
<accession>Q0RPE5</accession>
<feature type="region of interest" description="Disordered" evidence="1">
    <location>
        <begin position="1"/>
        <end position="55"/>
    </location>
</feature>
<evidence type="ECO:0000256" key="1">
    <source>
        <dbReference type="SAM" id="MobiDB-lite"/>
    </source>
</evidence>
<protein>
    <submittedName>
        <fullName evidence="2">Uncharacterized protein</fullName>
    </submittedName>
</protein>
<dbReference type="KEGG" id="fal:FRAAL1938"/>
<sequence length="55" mass="5544">MPPEQQPHRAFAGPPPSGPDAEEAPAAEVPAPAATPTVASVNGITGQSFHSRSRA</sequence>
<dbReference type="EMBL" id="CT573213">
    <property type="protein sequence ID" value="CAJ60587.1"/>
    <property type="molecule type" value="Genomic_DNA"/>
</dbReference>
<feature type="compositionally biased region" description="Low complexity" evidence="1">
    <location>
        <begin position="26"/>
        <end position="40"/>
    </location>
</feature>
<dbReference type="AlphaFoldDB" id="Q0RPE5"/>
<proteinExistence type="predicted"/>
<reference evidence="2 3" key="1">
    <citation type="journal article" date="2007" name="Genome Res.">
        <title>Genome characteristics of facultatively symbiotic Frankia sp. strains reflect host range and host plant biogeography.</title>
        <authorList>
            <person name="Normand P."/>
            <person name="Lapierre P."/>
            <person name="Tisa L.S."/>
            <person name="Gogarten J.P."/>
            <person name="Alloisio N."/>
            <person name="Bagnarol E."/>
            <person name="Bassi C.A."/>
            <person name="Berry A.M."/>
            <person name="Bickhart D.M."/>
            <person name="Choisne N."/>
            <person name="Couloux A."/>
            <person name="Cournoyer B."/>
            <person name="Cruveiller S."/>
            <person name="Daubin V."/>
            <person name="Demange N."/>
            <person name="Francino M.P."/>
            <person name="Goltsman E."/>
            <person name="Huang Y."/>
            <person name="Kopp O.R."/>
            <person name="Labarre L."/>
            <person name="Lapidus A."/>
            <person name="Lavire C."/>
            <person name="Marechal J."/>
            <person name="Martinez M."/>
            <person name="Mastronunzio J.E."/>
            <person name="Mullin B.C."/>
            <person name="Niemann J."/>
            <person name="Pujic P."/>
            <person name="Rawnsley T."/>
            <person name="Rouy Z."/>
            <person name="Schenowitz C."/>
            <person name="Sellstedt A."/>
            <person name="Tavares F."/>
            <person name="Tomkins J.P."/>
            <person name="Vallenet D."/>
            <person name="Valverde C."/>
            <person name="Wall L.G."/>
            <person name="Wang Y."/>
            <person name="Medigue C."/>
            <person name="Benson D.R."/>
        </authorList>
    </citation>
    <scope>NUCLEOTIDE SEQUENCE [LARGE SCALE GENOMIC DNA]</scope>
    <source>
        <strain evidence="3">DSM 45986 / CECT 9034 / ACN14a</strain>
    </source>
</reference>
<dbReference type="Proteomes" id="UP000000657">
    <property type="component" value="Chromosome"/>
</dbReference>
<keyword evidence="3" id="KW-1185">Reference proteome</keyword>